<name>A0ABQ5Q0D1_9BACT</name>
<dbReference type="Pfam" id="PF00415">
    <property type="entry name" value="RCC1"/>
    <property type="match status" value="3"/>
</dbReference>
<gene>
    <name evidence="3" type="ORF">GETHED_24500</name>
</gene>
<dbReference type="Gene3D" id="2.130.10.30">
    <property type="entry name" value="Regulator of chromosome condensation 1/beta-lactamase-inhibitor protein II"/>
    <property type="match status" value="2"/>
</dbReference>
<dbReference type="InterPro" id="IPR007110">
    <property type="entry name" value="Ig-like_dom"/>
</dbReference>
<dbReference type="InterPro" id="IPR051553">
    <property type="entry name" value="Ran_GTPase-activating"/>
</dbReference>
<dbReference type="InterPro" id="IPR036179">
    <property type="entry name" value="Ig-like_dom_sf"/>
</dbReference>
<dbReference type="PROSITE" id="PS00626">
    <property type="entry name" value="RCC1_2"/>
    <property type="match status" value="1"/>
</dbReference>
<dbReference type="PROSITE" id="PS50835">
    <property type="entry name" value="IG_LIKE"/>
    <property type="match status" value="1"/>
</dbReference>
<evidence type="ECO:0000313" key="3">
    <source>
        <dbReference type="EMBL" id="GLH68086.1"/>
    </source>
</evidence>
<accession>A0ABQ5Q0D1</accession>
<dbReference type="PRINTS" id="PR00633">
    <property type="entry name" value="RCCNDNSATION"/>
</dbReference>
<dbReference type="InterPro" id="IPR013783">
    <property type="entry name" value="Ig-like_fold"/>
</dbReference>
<evidence type="ECO:0000256" key="1">
    <source>
        <dbReference type="SAM" id="MobiDB-lite"/>
    </source>
</evidence>
<proteinExistence type="predicted"/>
<dbReference type="PROSITE" id="PS50012">
    <property type="entry name" value="RCC1_3"/>
    <property type="match status" value="4"/>
</dbReference>
<evidence type="ECO:0000313" key="4">
    <source>
        <dbReference type="Proteomes" id="UP001165044"/>
    </source>
</evidence>
<feature type="region of interest" description="Disordered" evidence="1">
    <location>
        <begin position="490"/>
        <end position="531"/>
    </location>
</feature>
<dbReference type="InterPro" id="IPR009091">
    <property type="entry name" value="RCC1/BLIP-II"/>
</dbReference>
<dbReference type="EMBL" id="BSDC01000003">
    <property type="protein sequence ID" value="GLH68086.1"/>
    <property type="molecule type" value="Genomic_DNA"/>
</dbReference>
<sequence>MRGPMALRSLRMAFLPAIFRLSQEPRMIRSVPASLRLCFASAALALALACGGGSGSSTPPPTSIAGPRLTTPPSAQAGYRGDVVTFRVAAEGTGHSYQWFRNGTAIAGAATDSYALPVQAADDQARYSVRVTASTGGVTTSPEVLLDVLYADPAVVAGHDHALAITTKGRVYAWGVGGNGQLGLGDYQARMAPTAVPLPGPAVQVAAGWGHSVALLADGRVFSWGANTSGQLGNGTTTMSNSPAAVPGLASVVYITCGYNHNLAAKADQSVWMWGYNSHGQLGQGDKTNRLSPVSIPVAASQVADVALGELHTLMVDTSNNLYGFGDNGYGQLGLPYSPTAEYLTITQLQSGGVKAARAFSLYSVLLGTDGLPYGSGENGYGQLGDGSQVTRYGWVPMSTAGLPSGTTLDRVVPGQYHTLFLGGQGAVASVGYNWYGQLGLGSATTTSTTASQAIAGLTALQASSGYCSSYALLPDLTVKAWGYNNNGRLGDGTATDRPSPTTIPGLSLGPIPTGVPVPPPRSEGLGVTRL</sequence>
<dbReference type="SUPFAM" id="SSF50985">
    <property type="entry name" value="RCC1/BLIP-II"/>
    <property type="match status" value="2"/>
</dbReference>
<organism evidence="3 4">
    <name type="scientific">Geothrix edaphica</name>
    <dbReference type="NCBI Taxonomy" id="2927976"/>
    <lineage>
        <taxon>Bacteria</taxon>
        <taxon>Pseudomonadati</taxon>
        <taxon>Acidobacteriota</taxon>
        <taxon>Holophagae</taxon>
        <taxon>Holophagales</taxon>
        <taxon>Holophagaceae</taxon>
        <taxon>Geothrix</taxon>
    </lineage>
</organism>
<dbReference type="Gene3D" id="2.60.40.10">
    <property type="entry name" value="Immunoglobulins"/>
    <property type="match status" value="1"/>
</dbReference>
<dbReference type="PANTHER" id="PTHR45982:SF1">
    <property type="entry name" value="REGULATOR OF CHROMOSOME CONDENSATION"/>
    <property type="match status" value="1"/>
</dbReference>
<evidence type="ECO:0000259" key="2">
    <source>
        <dbReference type="PROSITE" id="PS50835"/>
    </source>
</evidence>
<dbReference type="InterPro" id="IPR000408">
    <property type="entry name" value="Reg_chr_condens"/>
</dbReference>
<feature type="domain" description="Ig-like" evidence="2">
    <location>
        <begin position="67"/>
        <end position="145"/>
    </location>
</feature>
<protein>
    <recommendedName>
        <fullName evidence="2">Ig-like domain-containing protein</fullName>
    </recommendedName>
</protein>
<dbReference type="SUPFAM" id="SSF48726">
    <property type="entry name" value="Immunoglobulin"/>
    <property type="match status" value="1"/>
</dbReference>
<comment type="caution">
    <text evidence="3">The sequence shown here is derived from an EMBL/GenBank/DDBJ whole genome shotgun (WGS) entry which is preliminary data.</text>
</comment>
<feature type="region of interest" description="Disordered" evidence="1">
    <location>
        <begin position="56"/>
        <end position="76"/>
    </location>
</feature>
<dbReference type="Proteomes" id="UP001165044">
    <property type="component" value="Unassembled WGS sequence"/>
</dbReference>
<reference evidence="3" key="1">
    <citation type="journal article" date="2023" name="Antonie Van Leeuwenhoek">
        <title>Mesoterricola silvestris gen. nov., sp. nov., Mesoterricola sediminis sp. nov., Geothrix oryzae sp. nov., Geothrix edaphica sp. nov., Geothrix rubra sp. nov., and Geothrix limicola sp. nov., six novel members of Acidobacteriota isolated from soils.</title>
        <authorList>
            <person name="Itoh H."/>
            <person name="Sugisawa Y."/>
            <person name="Mise K."/>
            <person name="Xu Z."/>
            <person name="Kuniyasu M."/>
            <person name="Ushijima N."/>
            <person name="Kawano K."/>
            <person name="Kobayashi E."/>
            <person name="Shiratori Y."/>
            <person name="Masuda Y."/>
            <person name="Senoo K."/>
        </authorList>
    </citation>
    <scope>NUCLEOTIDE SEQUENCE</scope>
    <source>
        <strain evidence="3">Red802</strain>
    </source>
</reference>
<dbReference type="PANTHER" id="PTHR45982">
    <property type="entry name" value="REGULATOR OF CHROMOSOME CONDENSATION"/>
    <property type="match status" value="1"/>
</dbReference>
<keyword evidence="4" id="KW-1185">Reference proteome</keyword>